<name>A0ABU8T547_9PSEU</name>
<gene>
    <name evidence="2" type="ORF">WJX68_08935</name>
</gene>
<proteinExistence type="predicted"/>
<keyword evidence="3" id="KW-1185">Reference proteome</keyword>
<protein>
    <submittedName>
        <fullName evidence="2">Maleylpyruvate isomerase N-terminal domain-containing protein</fullName>
    </submittedName>
</protein>
<evidence type="ECO:0000259" key="1">
    <source>
        <dbReference type="Pfam" id="PF11716"/>
    </source>
</evidence>
<comment type="caution">
    <text evidence="2">The sequence shown here is derived from an EMBL/GenBank/DDBJ whole genome shotgun (WGS) entry which is preliminary data.</text>
</comment>
<sequence>MRAEDVEDAVTMLVAALEAVPDDGWSPPAGPLEWSCRDTVVHVADDLIGYAGQVAIAPPDGYAPFDVAVDPATGTAGLLRVVEAGGALLAAAVRTSPPGVRGWHPYGDSDAAGFAAMGVTEVLVHTHDITRATAPSWALPPGPCRAVLARLWPGVDPGTDPGATLLHHTGRAPLDGVPAPSRWRWHGAPA</sequence>
<dbReference type="Pfam" id="PF11716">
    <property type="entry name" value="MDMPI_N"/>
    <property type="match status" value="1"/>
</dbReference>
<dbReference type="EMBL" id="JBBJUP010000006">
    <property type="protein sequence ID" value="MEJ8279052.1"/>
    <property type="molecule type" value="Genomic_DNA"/>
</dbReference>
<dbReference type="SUPFAM" id="SSF109854">
    <property type="entry name" value="DinB/YfiT-like putative metalloenzymes"/>
    <property type="match status" value="1"/>
</dbReference>
<accession>A0ABU8T547</accession>
<evidence type="ECO:0000313" key="3">
    <source>
        <dbReference type="Proteomes" id="UP001364211"/>
    </source>
</evidence>
<dbReference type="Gene3D" id="1.20.120.450">
    <property type="entry name" value="dinb family like domain"/>
    <property type="match status" value="1"/>
</dbReference>
<dbReference type="InterPro" id="IPR034660">
    <property type="entry name" value="DinB/YfiT-like"/>
</dbReference>
<feature type="domain" description="Mycothiol-dependent maleylpyruvate isomerase metal-binding" evidence="1">
    <location>
        <begin position="8"/>
        <end position="129"/>
    </location>
</feature>
<dbReference type="GO" id="GO:0016853">
    <property type="term" value="F:isomerase activity"/>
    <property type="evidence" value="ECO:0007669"/>
    <property type="project" value="UniProtKB-KW"/>
</dbReference>
<dbReference type="InterPro" id="IPR024344">
    <property type="entry name" value="MDMPI_metal-binding"/>
</dbReference>
<evidence type="ECO:0000313" key="2">
    <source>
        <dbReference type="EMBL" id="MEJ8279052.1"/>
    </source>
</evidence>
<keyword evidence="2" id="KW-0413">Isomerase</keyword>
<organism evidence="2 3">
    <name type="scientific">Pseudonocardia spirodelae</name>
    <dbReference type="NCBI Taxonomy" id="3133431"/>
    <lineage>
        <taxon>Bacteria</taxon>
        <taxon>Bacillati</taxon>
        <taxon>Actinomycetota</taxon>
        <taxon>Actinomycetes</taxon>
        <taxon>Pseudonocardiales</taxon>
        <taxon>Pseudonocardiaceae</taxon>
        <taxon>Pseudonocardia</taxon>
    </lineage>
</organism>
<dbReference type="RefSeq" id="WP_340287936.1">
    <property type="nucleotide sequence ID" value="NZ_JBBJUP010000006.1"/>
</dbReference>
<dbReference type="Proteomes" id="UP001364211">
    <property type="component" value="Unassembled WGS sequence"/>
</dbReference>
<reference evidence="2 3" key="1">
    <citation type="submission" date="2024-03" db="EMBL/GenBank/DDBJ databases">
        <title>Draft genome sequence of Pseudonocardia sp. DW16-2.</title>
        <authorList>
            <person name="Duangmal K."/>
        </authorList>
    </citation>
    <scope>NUCLEOTIDE SEQUENCE [LARGE SCALE GENOMIC DNA]</scope>
    <source>
        <strain evidence="2 3">DW16-2</strain>
    </source>
</reference>